<organism evidence="3">
    <name type="scientific">Salpingoeca rosetta (strain ATCC 50818 / BSB-021)</name>
    <dbReference type="NCBI Taxonomy" id="946362"/>
    <lineage>
        <taxon>Eukaryota</taxon>
        <taxon>Choanoflagellata</taxon>
        <taxon>Craspedida</taxon>
        <taxon>Salpingoecidae</taxon>
        <taxon>Salpingoeca</taxon>
    </lineage>
</organism>
<dbReference type="PANTHER" id="PTHR24330:SF19">
    <property type="entry name" value="MEDIATOR OF RNA POLYMERASE II TRANSCRIPTION SUBUNIT 29"/>
    <property type="match status" value="1"/>
</dbReference>
<accession>F2TZS0</accession>
<name>F2TZS0_SALR5</name>
<evidence type="ECO:0000256" key="1">
    <source>
        <dbReference type="SAM" id="MobiDB-lite"/>
    </source>
</evidence>
<protein>
    <submittedName>
        <fullName evidence="2">Uncharacterized protein</fullName>
    </submittedName>
</protein>
<reference evidence="2" key="1">
    <citation type="submission" date="2009-08" db="EMBL/GenBank/DDBJ databases">
        <title>Annotation of Salpingoeca rosetta.</title>
        <authorList>
            <consortium name="The Broad Institute Genome Sequencing Platform"/>
            <person name="Russ C."/>
            <person name="Cuomo C."/>
            <person name="Burger G."/>
            <person name="Gray M.W."/>
            <person name="Holland P.W.H."/>
            <person name="King N."/>
            <person name="Lang F.B.F."/>
            <person name="Roger A.J."/>
            <person name="Ruiz-Trillo I."/>
            <person name="Young S.K."/>
            <person name="Zeng Q."/>
            <person name="Gargeya S."/>
            <person name="Alvarado L."/>
            <person name="Berlin A."/>
            <person name="Chapman S.B."/>
            <person name="Chen Z."/>
            <person name="Freedman E."/>
            <person name="Gellesch M."/>
            <person name="Goldberg J."/>
            <person name="Griggs A."/>
            <person name="Gujja S."/>
            <person name="Heilman E."/>
            <person name="Heiman D."/>
            <person name="Howarth C."/>
            <person name="Mehta T."/>
            <person name="Neiman D."/>
            <person name="Pearson M."/>
            <person name="Roberts A."/>
            <person name="Saif S."/>
            <person name="Shea T."/>
            <person name="Shenoy N."/>
            <person name="Sisk P."/>
            <person name="Stolte C."/>
            <person name="Sykes S."/>
            <person name="White J."/>
            <person name="Yandava C."/>
            <person name="Haas B."/>
            <person name="Nusbaum C."/>
            <person name="Birren B."/>
        </authorList>
    </citation>
    <scope>NUCLEOTIDE SEQUENCE [LARGE SCALE GENOMIC DNA]</scope>
    <source>
        <strain evidence="2">ATCC 50818</strain>
    </source>
</reference>
<feature type="compositionally biased region" description="Low complexity" evidence="1">
    <location>
        <begin position="203"/>
        <end position="260"/>
    </location>
</feature>
<feature type="compositionally biased region" description="Acidic residues" evidence="1">
    <location>
        <begin position="148"/>
        <end position="164"/>
    </location>
</feature>
<dbReference type="KEGG" id="sre:PTSG_11829"/>
<evidence type="ECO:0000313" key="2">
    <source>
        <dbReference type="EMBL" id="EGD79094.1"/>
    </source>
</evidence>
<dbReference type="PANTHER" id="PTHR24330">
    <property type="entry name" value="HOMEOBOX PROTEIN BARH-LIKE"/>
    <property type="match status" value="1"/>
</dbReference>
<dbReference type="RefSeq" id="XP_004998050.1">
    <property type="nucleotide sequence ID" value="XM_004997993.1"/>
</dbReference>
<keyword evidence="3" id="KW-1185">Reference proteome</keyword>
<dbReference type="EMBL" id="GL832957">
    <property type="protein sequence ID" value="EGD79094.1"/>
    <property type="molecule type" value="Genomic_DNA"/>
</dbReference>
<gene>
    <name evidence="2" type="ORF">PTSG_11829</name>
</gene>
<feature type="compositionally biased region" description="Acidic residues" evidence="1">
    <location>
        <begin position="83"/>
        <end position="98"/>
    </location>
</feature>
<feature type="compositionally biased region" description="Polar residues" evidence="1">
    <location>
        <begin position="184"/>
        <end position="202"/>
    </location>
</feature>
<sequence length="533" mass="59325">MSNVLAGEGARGRMLLKKEELLASSPPPLAPIPRRIIISNGKPRSNGVKGDAAGDGSNCCGASSGSNSNNNTGSTKRSNGNGDSDDSADDDDDDEGDDGRETPTFVASKREQHRGQHHNGHDNDSRERSEQMISDSDDSADAIKSEPDEVDEASSPADDNEESLEAQAAAALCALKHACPVGVPTQQRPVSSRATSARRTQGLQPQLQQQPQPQPQLQQQQQQLPQHHVQPRQQQPQPQPHQQQLQQLQQQQQQQQQQHLPQHHVQPRQQQPQQQQLQQFPQQQQQQLQQLQQQQQQQQAWSVPLPLFPQQANFPAHPGIAPSPSVWPYAPNTTTMLAHPGMASMGTAAPSLRQHWPVPTAAVFPVRTTAPPPTHVPEPEPHNTQTGSLLSTDEERLSKLLNKRKRSGTLCKMQPQEVLKLVAVDMGRAVVQRQKNVRTGPKCDFYFRLGALDVDKPTFKVIKAALMELKRSDKHTLAQRYVDERRKLQNQRSQAKKRSQVHQDMHHCKQRNAVLRKKLDDANRVLSALSHLL</sequence>
<dbReference type="eggNOG" id="ENOG502QPW5">
    <property type="taxonomic scope" value="Eukaryota"/>
</dbReference>
<feature type="compositionally biased region" description="Low complexity" evidence="1">
    <location>
        <begin position="50"/>
        <end position="82"/>
    </location>
</feature>
<evidence type="ECO:0000313" key="3">
    <source>
        <dbReference type="Proteomes" id="UP000007799"/>
    </source>
</evidence>
<proteinExistence type="predicted"/>
<feature type="compositionally biased region" description="Low complexity" evidence="1">
    <location>
        <begin position="267"/>
        <end position="278"/>
    </location>
</feature>
<dbReference type="Proteomes" id="UP000007799">
    <property type="component" value="Unassembled WGS sequence"/>
</dbReference>
<feature type="region of interest" description="Disordered" evidence="1">
    <location>
        <begin position="22"/>
        <end position="166"/>
    </location>
</feature>
<dbReference type="AlphaFoldDB" id="F2TZS0"/>
<feature type="region of interest" description="Disordered" evidence="1">
    <location>
        <begin position="180"/>
        <end position="278"/>
    </location>
</feature>
<dbReference type="GeneID" id="16078645"/>
<dbReference type="InParanoid" id="F2TZS0"/>
<feature type="compositionally biased region" description="Basic and acidic residues" evidence="1">
    <location>
        <begin position="108"/>
        <end position="130"/>
    </location>
</feature>
<feature type="region of interest" description="Disordered" evidence="1">
    <location>
        <begin position="487"/>
        <end position="508"/>
    </location>
</feature>
<dbReference type="InterPro" id="IPR052145">
    <property type="entry name" value="Mediator/Homeobox_domain"/>
</dbReference>
<dbReference type="STRING" id="946362.F2TZS0"/>
<feature type="region of interest" description="Disordered" evidence="1">
    <location>
        <begin position="370"/>
        <end position="393"/>
    </location>
</feature>